<evidence type="ECO:0000256" key="6">
    <source>
        <dbReference type="PIRSR" id="PIRSR602401-1"/>
    </source>
</evidence>
<dbReference type="InterPro" id="IPR017972">
    <property type="entry name" value="Cyt_P450_CS"/>
</dbReference>
<dbReference type="InterPro" id="IPR050364">
    <property type="entry name" value="Cytochrome_P450_fung"/>
</dbReference>
<comment type="caution">
    <text evidence="9">The sequence shown here is derived from an EMBL/GenBank/DDBJ whole genome shotgun (WGS) entry which is preliminary data.</text>
</comment>
<dbReference type="PRINTS" id="PR00463">
    <property type="entry name" value="EP450I"/>
</dbReference>
<dbReference type="InterPro" id="IPR001128">
    <property type="entry name" value="Cyt_P450"/>
</dbReference>
<evidence type="ECO:0000256" key="8">
    <source>
        <dbReference type="SAM" id="MobiDB-lite"/>
    </source>
</evidence>
<evidence type="ECO:0000256" key="7">
    <source>
        <dbReference type="RuleBase" id="RU000461"/>
    </source>
</evidence>
<organism evidence="9 10">
    <name type="scientific">Pseudopithomyces chartarum</name>
    <dbReference type="NCBI Taxonomy" id="1892770"/>
    <lineage>
        <taxon>Eukaryota</taxon>
        <taxon>Fungi</taxon>
        <taxon>Dikarya</taxon>
        <taxon>Ascomycota</taxon>
        <taxon>Pezizomycotina</taxon>
        <taxon>Dothideomycetes</taxon>
        <taxon>Pleosporomycetidae</taxon>
        <taxon>Pleosporales</taxon>
        <taxon>Massarineae</taxon>
        <taxon>Didymosphaeriaceae</taxon>
        <taxon>Pseudopithomyces</taxon>
    </lineage>
</organism>
<dbReference type="Proteomes" id="UP001280581">
    <property type="component" value="Unassembled WGS sequence"/>
</dbReference>
<dbReference type="PRINTS" id="PR00385">
    <property type="entry name" value="P450"/>
</dbReference>
<protein>
    <recommendedName>
        <fullName evidence="11">Cytochrome P450</fullName>
    </recommendedName>
</protein>
<keyword evidence="4 6" id="KW-0408">Iron</keyword>
<keyword evidence="5 7" id="KW-0503">Monooxygenase</keyword>
<dbReference type="GO" id="GO:0020037">
    <property type="term" value="F:heme binding"/>
    <property type="evidence" value="ECO:0007669"/>
    <property type="project" value="InterPro"/>
</dbReference>
<feature type="binding site" description="axial binding residue" evidence="6">
    <location>
        <position position="396"/>
    </location>
    <ligand>
        <name>heme</name>
        <dbReference type="ChEBI" id="CHEBI:30413"/>
    </ligand>
    <ligandPart>
        <name>Fe</name>
        <dbReference type="ChEBI" id="CHEBI:18248"/>
    </ligandPart>
</feature>
<dbReference type="PANTHER" id="PTHR46300">
    <property type="entry name" value="P450, PUTATIVE (EUROFUNG)-RELATED-RELATED"/>
    <property type="match status" value="1"/>
</dbReference>
<dbReference type="SUPFAM" id="SSF48264">
    <property type="entry name" value="Cytochrome P450"/>
    <property type="match status" value="1"/>
</dbReference>
<sequence>MPKNPQLIPLFNDWHQKYGNIVQFSVLGLNQVVLNTEKAVNDLFVRRGQHYSDRGIPTAVADGIAKGRVAALMDRSETWRSHRKLIHAILSAPATTRHEPAIELETLYTLVGLLDDPESYSAHVERYSFGVIFRVCLGRKLKDINDFIVQESIKSTGEVLSAFRPDKFASNIWPALLKAPDWLVPSNKKLKAYVARLQNIINIIRGDLKEDMDKGTAPDSLQKWFLEHIDEFEISEEHGAWIFQAFLSAGTRSPYNVVMQYMINVMEHPEWQQKVQEEIDAVVGKDRLPRFDDVPNLPTVRAVIKEALRHRSLVAEIGIPHKLDKDDFYEGHFIPKGTLLHANYSAIVSDRSLYPDGPVYNPARWLDPSFPTYKEPLTTFPTLMNYTSFGYGRRACPGTYFTERILTIMVARLAWGFNVKKKVDPKTGLEIPLDIKYEPTPNPKPFPFPAVVEVRDEGRARVMRREGEEGARGDPLGKERK</sequence>
<dbReference type="PANTHER" id="PTHR46300:SF2">
    <property type="entry name" value="CYTOCHROME P450 MONOOXYGENASE ALNH-RELATED"/>
    <property type="match status" value="1"/>
</dbReference>
<dbReference type="PROSITE" id="PS00086">
    <property type="entry name" value="CYTOCHROME_P450"/>
    <property type="match status" value="1"/>
</dbReference>
<dbReference type="AlphaFoldDB" id="A0AAN6LQ84"/>
<dbReference type="GO" id="GO:0016705">
    <property type="term" value="F:oxidoreductase activity, acting on paired donors, with incorporation or reduction of molecular oxygen"/>
    <property type="evidence" value="ECO:0007669"/>
    <property type="project" value="InterPro"/>
</dbReference>
<evidence type="ECO:0000256" key="1">
    <source>
        <dbReference type="ARBA" id="ARBA00010617"/>
    </source>
</evidence>
<evidence type="ECO:0000256" key="4">
    <source>
        <dbReference type="ARBA" id="ARBA00023004"/>
    </source>
</evidence>
<dbReference type="InterPro" id="IPR036396">
    <property type="entry name" value="Cyt_P450_sf"/>
</dbReference>
<dbReference type="Pfam" id="PF00067">
    <property type="entry name" value="p450"/>
    <property type="match status" value="1"/>
</dbReference>
<dbReference type="GO" id="GO:0004497">
    <property type="term" value="F:monooxygenase activity"/>
    <property type="evidence" value="ECO:0007669"/>
    <property type="project" value="UniProtKB-KW"/>
</dbReference>
<feature type="region of interest" description="Disordered" evidence="8">
    <location>
        <begin position="459"/>
        <end position="481"/>
    </location>
</feature>
<comment type="similarity">
    <text evidence="1 7">Belongs to the cytochrome P450 family.</text>
</comment>
<dbReference type="GO" id="GO:0005506">
    <property type="term" value="F:iron ion binding"/>
    <property type="evidence" value="ECO:0007669"/>
    <property type="project" value="InterPro"/>
</dbReference>
<keyword evidence="10" id="KW-1185">Reference proteome</keyword>
<evidence type="ECO:0000313" key="10">
    <source>
        <dbReference type="Proteomes" id="UP001280581"/>
    </source>
</evidence>
<keyword evidence="6 7" id="KW-0349">Heme</keyword>
<keyword evidence="2 6" id="KW-0479">Metal-binding</keyword>
<proteinExistence type="inferred from homology"/>
<dbReference type="Gene3D" id="1.10.630.10">
    <property type="entry name" value="Cytochrome P450"/>
    <property type="match status" value="1"/>
</dbReference>
<evidence type="ECO:0000256" key="5">
    <source>
        <dbReference type="ARBA" id="ARBA00023033"/>
    </source>
</evidence>
<gene>
    <name evidence="9" type="ORF">GRF29_161g1114337</name>
</gene>
<dbReference type="EMBL" id="WVTA01000014">
    <property type="protein sequence ID" value="KAK3202428.1"/>
    <property type="molecule type" value="Genomic_DNA"/>
</dbReference>
<evidence type="ECO:0000313" key="9">
    <source>
        <dbReference type="EMBL" id="KAK3202428.1"/>
    </source>
</evidence>
<evidence type="ECO:0008006" key="11">
    <source>
        <dbReference type="Google" id="ProtNLM"/>
    </source>
</evidence>
<comment type="cofactor">
    <cofactor evidence="6">
        <name>heme</name>
        <dbReference type="ChEBI" id="CHEBI:30413"/>
    </cofactor>
</comment>
<dbReference type="CDD" id="cd11065">
    <property type="entry name" value="CYP64-like"/>
    <property type="match status" value="1"/>
</dbReference>
<reference evidence="9 10" key="1">
    <citation type="submission" date="2021-02" db="EMBL/GenBank/DDBJ databases">
        <title>Genome assembly of Pseudopithomyces chartarum.</title>
        <authorList>
            <person name="Jauregui R."/>
            <person name="Singh J."/>
            <person name="Voisey C."/>
        </authorList>
    </citation>
    <scope>NUCLEOTIDE SEQUENCE [LARGE SCALE GENOMIC DNA]</scope>
    <source>
        <strain evidence="9 10">AGR01</strain>
    </source>
</reference>
<evidence type="ECO:0000256" key="3">
    <source>
        <dbReference type="ARBA" id="ARBA00023002"/>
    </source>
</evidence>
<dbReference type="InterPro" id="IPR002401">
    <property type="entry name" value="Cyt_P450_E_grp-I"/>
</dbReference>
<name>A0AAN6LQ84_9PLEO</name>
<accession>A0AAN6LQ84</accession>
<keyword evidence="3 7" id="KW-0560">Oxidoreductase</keyword>
<evidence type="ECO:0000256" key="2">
    <source>
        <dbReference type="ARBA" id="ARBA00022723"/>
    </source>
</evidence>